<dbReference type="InterPro" id="IPR036291">
    <property type="entry name" value="NAD(P)-bd_dom_sf"/>
</dbReference>
<evidence type="ECO:0000256" key="4">
    <source>
        <dbReference type="SAM" id="MobiDB-lite"/>
    </source>
</evidence>
<dbReference type="PANTHER" id="PTHR43976">
    <property type="entry name" value="SHORT CHAIN DEHYDROGENASE"/>
    <property type="match status" value="1"/>
</dbReference>
<organism evidence="5 6">
    <name type="scientific">Coniochaeta hoffmannii</name>
    <dbReference type="NCBI Taxonomy" id="91930"/>
    <lineage>
        <taxon>Eukaryota</taxon>
        <taxon>Fungi</taxon>
        <taxon>Dikarya</taxon>
        <taxon>Ascomycota</taxon>
        <taxon>Pezizomycotina</taxon>
        <taxon>Sordariomycetes</taxon>
        <taxon>Sordariomycetidae</taxon>
        <taxon>Coniochaetales</taxon>
        <taxon>Coniochaetaceae</taxon>
        <taxon>Coniochaeta</taxon>
    </lineage>
</organism>
<proteinExistence type="inferred from homology"/>
<name>A0AA38VLJ1_9PEZI</name>
<dbReference type="GO" id="GO:0016491">
    <property type="term" value="F:oxidoreductase activity"/>
    <property type="evidence" value="ECO:0007669"/>
    <property type="project" value="UniProtKB-KW"/>
</dbReference>
<comment type="similarity">
    <text evidence="1 3">Belongs to the short-chain dehydrogenases/reductases (SDR) family.</text>
</comment>
<dbReference type="PANTHER" id="PTHR43976:SF16">
    <property type="entry name" value="SHORT-CHAIN DEHYDROGENASE_REDUCTASE FAMILY PROTEIN"/>
    <property type="match status" value="1"/>
</dbReference>
<dbReference type="InterPro" id="IPR051911">
    <property type="entry name" value="SDR_oxidoreductase"/>
</dbReference>
<keyword evidence="2" id="KW-0560">Oxidoreductase</keyword>
<evidence type="ECO:0000256" key="3">
    <source>
        <dbReference type="RuleBase" id="RU000363"/>
    </source>
</evidence>
<reference evidence="5" key="1">
    <citation type="submission" date="2022-07" db="EMBL/GenBank/DDBJ databases">
        <title>Fungi with potential for degradation of polypropylene.</title>
        <authorList>
            <person name="Gostincar C."/>
        </authorList>
    </citation>
    <scope>NUCLEOTIDE SEQUENCE</scope>
    <source>
        <strain evidence="5">EXF-13287</strain>
    </source>
</reference>
<dbReference type="AlphaFoldDB" id="A0AA38VLJ1"/>
<dbReference type="Gene3D" id="3.40.50.720">
    <property type="entry name" value="NAD(P)-binding Rossmann-like Domain"/>
    <property type="match status" value="1"/>
</dbReference>
<protein>
    <submittedName>
        <fullName evidence="5">Serine 3-dehydrogenase</fullName>
    </submittedName>
</protein>
<gene>
    <name evidence="5" type="ORF">NKR19_g8893</name>
</gene>
<evidence type="ECO:0000256" key="1">
    <source>
        <dbReference type="ARBA" id="ARBA00006484"/>
    </source>
</evidence>
<feature type="region of interest" description="Disordered" evidence="4">
    <location>
        <begin position="1"/>
        <end position="22"/>
    </location>
</feature>
<sequence length="394" mass="42413">MLVGLGESDSFQVGGAPGSGEATTLGHGSAELVLWATASDTLHTIQYQLMPAAGPCSSPCLVLPLFYSPVDAPLLFLISPPSVVHLHQQYWYQSTTTTQAHNDLPTQEQRLVYNRLLIRPKREIALAALEHGDVVVATARNEQHIRDLADKGAITRSLDVTADDATLHQIVDSVLPETGDSIDILVNNAGYVLGGAVEECSREEVRANFDTNVFGQLNMLRAVMPHIRRSRRTGRGTGAVAFMGSTSSWRGTPGGGMYSATKAACSVLAESLAAEVAHLGIKVTAFELGYFRTDGFSTERIRFAENRIEELKPAVEPVTQMIAALHKKQPGDPAKAGKLIVEALTGTGRCEGLELPARVAIGPVAYHLIGQDLERMRTNMDKWAAIATGTDFDD</sequence>
<dbReference type="Pfam" id="PF00106">
    <property type="entry name" value="adh_short"/>
    <property type="match status" value="1"/>
</dbReference>
<dbReference type="SUPFAM" id="SSF51735">
    <property type="entry name" value="NAD(P)-binding Rossmann-fold domains"/>
    <property type="match status" value="1"/>
</dbReference>
<dbReference type="InterPro" id="IPR002347">
    <property type="entry name" value="SDR_fam"/>
</dbReference>
<keyword evidence="6" id="KW-1185">Reference proteome</keyword>
<dbReference type="Proteomes" id="UP001174691">
    <property type="component" value="Unassembled WGS sequence"/>
</dbReference>
<dbReference type="PRINTS" id="PR00080">
    <property type="entry name" value="SDRFAMILY"/>
</dbReference>
<dbReference type="EMBL" id="JANBVN010000193">
    <property type="protein sequence ID" value="KAJ9133917.1"/>
    <property type="molecule type" value="Genomic_DNA"/>
</dbReference>
<evidence type="ECO:0000313" key="6">
    <source>
        <dbReference type="Proteomes" id="UP001174691"/>
    </source>
</evidence>
<accession>A0AA38VLJ1</accession>
<evidence type="ECO:0000313" key="5">
    <source>
        <dbReference type="EMBL" id="KAJ9133917.1"/>
    </source>
</evidence>
<comment type="caution">
    <text evidence="5">The sequence shown here is derived from an EMBL/GenBank/DDBJ whole genome shotgun (WGS) entry which is preliminary data.</text>
</comment>
<evidence type="ECO:0000256" key="2">
    <source>
        <dbReference type="ARBA" id="ARBA00023002"/>
    </source>
</evidence>